<name>A0A9Q9EKD8_9PEZI</name>
<feature type="compositionally biased region" description="Polar residues" evidence="1">
    <location>
        <begin position="105"/>
        <end position="121"/>
    </location>
</feature>
<keyword evidence="3" id="KW-1185">Reference proteome</keyword>
<accession>A0A9Q9EKD8</accession>
<dbReference type="AlphaFoldDB" id="A0A9Q9EKD8"/>
<feature type="compositionally biased region" description="Acidic residues" evidence="1">
    <location>
        <begin position="128"/>
        <end position="143"/>
    </location>
</feature>
<dbReference type="EMBL" id="CP099421">
    <property type="protein sequence ID" value="USW52293.1"/>
    <property type="molecule type" value="Genomic_DNA"/>
</dbReference>
<protein>
    <submittedName>
        <fullName evidence="2">Uncharacterized protein</fullName>
    </submittedName>
</protein>
<evidence type="ECO:0000313" key="2">
    <source>
        <dbReference type="EMBL" id="USW52293.1"/>
    </source>
</evidence>
<reference evidence="2" key="1">
    <citation type="submission" date="2022-06" db="EMBL/GenBank/DDBJ databases">
        <title>Complete genome sequences of two strains of the flax pathogen Septoria linicola.</title>
        <authorList>
            <person name="Lapalu N."/>
            <person name="Simon A."/>
            <person name="Demenou B."/>
            <person name="Paumier D."/>
            <person name="Guillot M.-P."/>
            <person name="Gout L."/>
            <person name="Valade R."/>
        </authorList>
    </citation>
    <scope>NUCLEOTIDE SEQUENCE</scope>
    <source>
        <strain evidence="2">SE15195</strain>
    </source>
</reference>
<evidence type="ECO:0000313" key="3">
    <source>
        <dbReference type="Proteomes" id="UP001056384"/>
    </source>
</evidence>
<organism evidence="2 3">
    <name type="scientific">Septoria linicola</name>
    <dbReference type="NCBI Taxonomy" id="215465"/>
    <lineage>
        <taxon>Eukaryota</taxon>
        <taxon>Fungi</taxon>
        <taxon>Dikarya</taxon>
        <taxon>Ascomycota</taxon>
        <taxon>Pezizomycotina</taxon>
        <taxon>Dothideomycetes</taxon>
        <taxon>Dothideomycetidae</taxon>
        <taxon>Mycosphaerellales</taxon>
        <taxon>Mycosphaerellaceae</taxon>
        <taxon>Septoria</taxon>
    </lineage>
</organism>
<evidence type="ECO:0000256" key="1">
    <source>
        <dbReference type="SAM" id="MobiDB-lite"/>
    </source>
</evidence>
<feature type="region of interest" description="Disordered" evidence="1">
    <location>
        <begin position="88"/>
        <end position="143"/>
    </location>
</feature>
<dbReference type="Proteomes" id="UP001056384">
    <property type="component" value="Chromosome 4"/>
</dbReference>
<proteinExistence type="predicted"/>
<sequence>MSDLPSVSTSNQALIRDALRFAPATVSRGLEDAGQSTQGVSRTSRREPPDSASKPKPKLGALQIPHTIIGTNEPTPRTQVAASLGNLTFGSFPSAADRPTPAPSRETSNVMAVQRARSQAKAQKGATGEDEIMEDDEDDNKDK</sequence>
<gene>
    <name evidence="2" type="ORF">Slin15195_G056120</name>
</gene>
<feature type="region of interest" description="Disordered" evidence="1">
    <location>
        <begin position="26"/>
        <end position="62"/>
    </location>
</feature>